<evidence type="ECO:0000313" key="3">
    <source>
        <dbReference type="Proteomes" id="UP000663829"/>
    </source>
</evidence>
<dbReference type="Gene3D" id="3.80.10.10">
    <property type="entry name" value="Ribonuclease Inhibitor"/>
    <property type="match status" value="1"/>
</dbReference>
<proteinExistence type="predicted"/>
<dbReference type="Proteomes" id="UP000681722">
    <property type="component" value="Unassembled WGS sequence"/>
</dbReference>
<dbReference type="InterPro" id="IPR032675">
    <property type="entry name" value="LRR_dom_sf"/>
</dbReference>
<name>A0A814VQG8_9BILA</name>
<gene>
    <name evidence="1" type="ORF">GPM918_LOCUS23346</name>
    <name evidence="2" type="ORF">SRO942_LOCUS23346</name>
</gene>
<comment type="caution">
    <text evidence="1">The sequence shown here is derived from an EMBL/GenBank/DDBJ whole genome shotgun (WGS) entry which is preliminary data.</text>
</comment>
<dbReference type="EMBL" id="CAJNOQ010008311">
    <property type="protein sequence ID" value="CAF1193788.1"/>
    <property type="molecule type" value="Genomic_DNA"/>
</dbReference>
<protein>
    <submittedName>
        <fullName evidence="1">Uncharacterized protein</fullName>
    </submittedName>
</protein>
<dbReference type="EMBL" id="CAJOBC010008313">
    <property type="protein sequence ID" value="CAF3958132.1"/>
    <property type="molecule type" value="Genomic_DNA"/>
</dbReference>
<reference evidence="1" key="1">
    <citation type="submission" date="2021-02" db="EMBL/GenBank/DDBJ databases">
        <authorList>
            <person name="Nowell W R."/>
        </authorList>
    </citation>
    <scope>NUCLEOTIDE SEQUENCE</scope>
</reference>
<evidence type="ECO:0000313" key="2">
    <source>
        <dbReference type="EMBL" id="CAF3958132.1"/>
    </source>
</evidence>
<organism evidence="1 3">
    <name type="scientific">Didymodactylos carnosus</name>
    <dbReference type="NCBI Taxonomy" id="1234261"/>
    <lineage>
        <taxon>Eukaryota</taxon>
        <taxon>Metazoa</taxon>
        <taxon>Spiralia</taxon>
        <taxon>Gnathifera</taxon>
        <taxon>Rotifera</taxon>
        <taxon>Eurotatoria</taxon>
        <taxon>Bdelloidea</taxon>
        <taxon>Philodinida</taxon>
        <taxon>Philodinidae</taxon>
        <taxon>Didymodactylos</taxon>
    </lineage>
</organism>
<dbReference type="Proteomes" id="UP000663829">
    <property type="component" value="Unassembled WGS sequence"/>
</dbReference>
<dbReference type="AlphaFoldDB" id="A0A814VQG8"/>
<keyword evidence="3" id="KW-1185">Reference proteome</keyword>
<evidence type="ECO:0000313" key="1">
    <source>
        <dbReference type="EMBL" id="CAF1193788.1"/>
    </source>
</evidence>
<accession>A0A814VQG8</accession>
<sequence length="314" mass="37272">MYLTFFLAFSGLNSLFNDLLYRSTNLHLNFTRNCNYHILPISLNVNRLRSLKLSNTFLFSIENFFRQYPLESFEQLRSFTLMRLRIKDNIDNIVKLEHLSSLILYLDDDNSNGHKIFEQVFNGPLSSRLKRFELHQSSINKTPVKVRCQHGLSIEHLCFNTQFQYNNNFIQLLSFMPRIKSITIGPLWIQQKDDNISPAIDFQIIPTSIPTLFYLNLTLSSVKFSHLEAFLSKYTPNLKYLLIKTTDNNFANGEKWEILFHTSLTRLKHFYLEITYSIYYSIDSFIDMTKFQTNYWLDRNIVINKLNNQFIVKF</sequence>